<dbReference type="InterPro" id="IPR006059">
    <property type="entry name" value="SBP"/>
</dbReference>
<dbReference type="PANTHER" id="PTHR43649:SF12">
    <property type="entry name" value="DIACETYLCHITOBIOSE BINDING PROTEIN DASA"/>
    <property type="match status" value="1"/>
</dbReference>
<gene>
    <name evidence="3" type="ORF">H9704_02780</name>
</gene>
<accession>A0A9D2MXC6</accession>
<feature type="region of interest" description="Disordered" evidence="1">
    <location>
        <begin position="23"/>
        <end position="43"/>
    </location>
</feature>
<feature type="signal peptide" evidence="2">
    <location>
        <begin position="1"/>
        <end position="21"/>
    </location>
</feature>
<dbReference type="PANTHER" id="PTHR43649">
    <property type="entry name" value="ARABINOSE-BINDING PROTEIN-RELATED"/>
    <property type="match status" value="1"/>
</dbReference>
<feature type="compositionally biased region" description="Low complexity" evidence="1">
    <location>
        <begin position="23"/>
        <end position="35"/>
    </location>
</feature>
<sequence length="450" mass="47455">MKKRALALTMAAAMAFTTACSGGGESTTAAAGDSGESTAAAETANGDEALNAEITEPVTIKFANYAVLEAGYDVYWNNLLEEFQEANPNITVELVTAPYGEIVNTVINMAGGGDKIDLMYGELDWIPTLVDAGLAAPVADVLSEELVSDIYPNILNACSIDGVAYGVPMYVSPFLMYYNKDLFEQAGLDPNSPPTTYEEMLEIAPKLAALKTEDGNQVYPFGLTTSSVAVSGACLTSSIYNFGGTILDEEGGLAIDQGFRDAVAMWQTLDQNGYNPQNSKLKDLRNLFALGQLAMYYDQSWGFNGVKSINPDAESFIASAAPLKGGNGTGESVLQAGTLMVVDNGDEKKAAVAKLVDFIMSEEKISEYFETVTPAYPSRQSMEDLDVVKNSSILAGAAGSVGNVKAVTFIPALSDLNLELCTLAQAVTVSGTDVDTAIADFESAVSGIVQ</sequence>
<dbReference type="Pfam" id="PF13416">
    <property type="entry name" value="SBP_bac_8"/>
    <property type="match status" value="1"/>
</dbReference>
<name>A0A9D2MXC6_9FIRM</name>
<keyword evidence="2" id="KW-0732">Signal</keyword>
<dbReference type="EMBL" id="DWWT01000008">
    <property type="protein sequence ID" value="HJC05069.1"/>
    <property type="molecule type" value="Genomic_DNA"/>
</dbReference>
<comment type="caution">
    <text evidence="3">The sequence shown here is derived from an EMBL/GenBank/DDBJ whole genome shotgun (WGS) entry which is preliminary data.</text>
</comment>
<reference evidence="3" key="1">
    <citation type="journal article" date="2021" name="PeerJ">
        <title>Extensive microbial diversity within the chicken gut microbiome revealed by metagenomics and culture.</title>
        <authorList>
            <person name="Gilroy R."/>
            <person name="Ravi A."/>
            <person name="Getino M."/>
            <person name="Pursley I."/>
            <person name="Horton D.L."/>
            <person name="Alikhan N.F."/>
            <person name="Baker D."/>
            <person name="Gharbi K."/>
            <person name="Hall N."/>
            <person name="Watson M."/>
            <person name="Adriaenssens E.M."/>
            <person name="Foster-Nyarko E."/>
            <person name="Jarju S."/>
            <person name="Secka A."/>
            <person name="Antonio M."/>
            <person name="Oren A."/>
            <person name="Chaudhuri R.R."/>
            <person name="La Ragione R."/>
            <person name="Hildebrand F."/>
            <person name="Pallen M.J."/>
        </authorList>
    </citation>
    <scope>NUCLEOTIDE SEQUENCE</scope>
    <source>
        <strain evidence="3">CHK180-15479</strain>
    </source>
</reference>
<evidence type="ECO:0000313" key="4">
    <source>
        <dbReference type="Proteomes" id="UP000823910"/>
    </source>
</evidence>
<dbReference type="SUPFAM" id="SSF53850">
    <property type="entry name" value="Periplasmic binding protein-like II"/>
    <property type="match status" value="1"/>
</dbReference>
<feature type="chain" id="PRO_5039086307" evidence="2">
    <location>
        <begin position="22"/>
        <end position="450"/>
    </location>
</feature>
<protein>
    <submittedName>
        <fullName evidence="3">Extracellular solute-binding protein</fullName>
    </submittedName>
</protein>
<dbReference type="PROSITE" id="PS51257">
    <property type="entry name" value="PROKAR_LIPOPROTEIN"/>
    <property type="match status" value="1"/>
</dbReference>
<reference evidence="3" key="2">
    <citation type="submission" date="2021-04" db="EMBL/GenBank/DDBJ databases">
        <authorList>
            <person name="Gilroy R."/>
        </authorList>
    </citation>
    <scope>NUCLEOTIDE SEQUENCE</scope>
    <source>
        <strain evidence="3">CHK180-15479</strain>
    </source>
</reference>
<dbReference type="AlphaFoldDB" id="A0A9D2MXC6"/>
<organism evidence="3 4">
    <name type="scientific">Candidatus Enterocloster excrementipullorum</name>
    <dbReference type="NCBI Taxonomy" id="2838559"/>
    <lineage>
        <taxon>Bacteria</taxon>
        <taxon>Bacillati</taxon>
        <taxon>Bacillota</taxon>
        <taxon>Clostridia</taxon>
        <taxon>Lachnospirales</taxon>
        <taxon>Lachnospiraceae</taxon>
        <taxon>Enterocloster</taxon>
    </lineage>
</organism>
<evidence type="ECO:0000313" key="3">
    <source>
        <dbReference type="EMBL" id="HJC05069.1"/>
    </source>
</evidence>
<evidence type="ECO:0000256" key="2">
    <source>
        <dbReference type="SAM" id="SignalP"/>
    </source>
</evidence>
<dbReference type="Gene3D" id="3.40.190.10">
    <property type="entry name" value="Periplasmic binding protein-like II"/>
    <property type="match status" value="2"/>
</dbReference>
<dbReference type="Proteomes" id="UP000823910">
    <property type="component" value="Unassembled WGS sequence"/>
</dbReference>
<dbReference type="InterPro" id="IPR050490">
    <property type="entry name" value="Bact_solute-bd_prot1"/>
</dbReference>
<evidence type="ECO:0000256" key="1">
    <source>
        <dbReference type="SAM" id="MobiDB-lite"/>
    </source>
</evidence>
<proteinExistence type="predicted"/>